<keyword evidence="6 7" id="KW-0472">Membrane</keyword>
<feature type="transmembrane region" description="Helical" evidence="7">
    <location>
        <begin position="345"/>
        <end position="364"/>
    </location>
</feature>
<feature type="transmembrane region" description="Helical" evidence="7">
    <location>
        <begin position="92"/>
        <end position="110"/>
    </location>
</feature>
<protein>
    <recommendedName>
        <fullName evidence="7">XK-related protein</fullName>
    </recommendedName>
</protein>
<evidence type="ECO:0000256" key="1">
    <source>
        <dbReference type="ARBA" id="ARBA00004651"/>
    </source>
</evidence>
<evidence type="ECO:0000256" key="6">
    <source>
        <dbReference type="ARBA" id="ARBA00023136"/>
    </source>
</evidence>
<evidence type="ECO:0000313" key="9">
    <source>
        <dbReference type="Proteomes" id="UP001152795"/>
    </source>
</evidence>
<dbReference type="InterPro" id="IPR050895">
    <property type="entry name" value="XK-related_scramblase"/>
</dbReference>
<sequence length="383" mass="44048">MCQVCNRLKSWCTDRDIYRSWVNMRGKRELFMLITGAVLFIFDLVTDIVLATRYGHKGEYWWFGFTLLFIIVPLFIVNFMALGQSDDSSWELLSFCSMFVCSSIFVRYVQEINYWKQTHWDNPPCGDNYKECNCPDCEQYRVAITTSNKSAYSLARVRYVETLTESAPQWCLQVYIMLRQWDFPWLTVLSTGISLLSLAWSITALEKARANKNSHNFTLPVTVVFFTSQLFNLLSRLLAIAAFAYVFKEHLFTALAVRFLMVYVWLSWGNKCKCDDVVRSAVAGTVVNILLMLHVPNMFTKEFSSPRTAQFVLDSLISVQSVLFAILAVTIPIPDVKHMSVLRPIVLSLVIVGVVLGTIFLIVYNKLFTPTEELHEPNEEENV</sequence>
<dbReference type="PANTHER" id="PTHR16024:SF6">
    <property type="entry name" value="XK-RELATED PROTEIN"/>
    <property type="match status" value="1"/>
</dbReference>
<evidence type="ECO:0000256" key="4">
    <source>
        <dbReference type="ARBA" id="ARBA00022692"/>
    </source>
</evidence>
<feature type="transmembrane region" description="Helical" evidence="7">
    <location>
        <begin position="280"/>
        <end position="299"/>
    </location>
</feature>
<reference evidence="8" key="1">
    <citation type="submission" date="2020-04" db="EMBL/GenBank/DDBJ databases">
        <authorList>
            <person name="Alioto T."/>
            <person name="Alioto T."/>
            <person name="Gomez Garrido J."/>
        </authorList>
    </citation>
    <scope>NUCLEOTIDE SEQUENCE</scope>
    <source>
        <strain evidence="8">A484AB</strain>
    </source>
</reference>
<dbReference type="EMBL" id="CACRXK020017085">
    <property type="protein sequence ID" value="CAB4030712.1"/>
    <property type="molecule type" value="Genomic_DNA"/>
</dbReference>
<feature type="transmembrane region" description="Helical" evidence="7">
    <location>
        <begin position="183"/>
        <end position="205"/>
    </location>
</feature>
<keyword evidence="5 7" id="KW-1133">Transmembrane helix</keyword>
<comment type="subcellular location">
    <subcellularLocation>
        <location evidence="1">Cell membrane</location>
        <topology evidence="1">Multi-pass membrane protein</topology>
    </subcellularLocation>
    <subcellularLocation>
        <location evidence="7">Membrane</location>
        <topology evidence="7">Multi-pass membrane protein</topology>
    </subcellularLocation>
</comment>
<keyword evidence="4 7" id="KW-0812">Transmembrane</keyword>
<dbReference type="PANTHER" id="PTHR16024">
    <property type="entry name" value="XK-RELATED PROTEIN"/>
    <property type="match status" value="1"/>
</dbReference>
<feature type="transmembrane region" description="Helical" evidence="7">
    <location>
        <begin position="251"/>
        <end position="268"/>
    </location>
</feature>
<dbReference type="InterPro" id="IPR018629">
    <property type="entry name" value="XK-rel"/>
</dbReference>
<comment type="similarity">
    <text evidence="2 7">Belongs to the XK family.</text>
</comment>
<comment type="caution">
    <text evidence="8">The sequence shown here is derived from an EMBL/GenBank/DDBJ whole genome shotgun (WGS) entry which is preliminary data.</text>
</comment>
<dbReference type="AlphaFoldDB" id="A0A6S7KVY1"/>
<name>A0A6S7KVY1_PARCT</name>
<feature type="transmembrane region" description="Helical" evidence="7">
    <location>
        <begin position="311"/>
        <end position="333"/>
    </location>
</feature>
<organism evidence="8 9">
    <name type="scientific">Paramuricea clavata</name>
    <name type="common">Red gorgonian</name>
    <name type="synonym">Violescent sea-whip</name>
    <dbReference type="NCBI Taxonomy" id="317549"/>
    <lineage>
        <taxon>Eukaryota</taxon>
        <taxon>Metazoa</taxon>
        <taxon>Cnidaria</taxon>
        <taxon>Anthozoa</taxon>
        <taxon>Octocorallia</taxon>
        <taxon>Malacalcyonacea</taxon>
        <taxon>Plexauridae</taxon>
        <taxon>Paramuricea</taxon>
    </lineage>
</organism>
<feature type="transmembrane region" description="Helical" evidence="7">
    <location>
        <begin position="30"/>
        <end position="54"/>
    </location>
</feature>
<accession>A0A6S7KVY1</accession>
<dbReference type="GO" id="GO:0005886">
    <property type="term" value="C:plasma membrane"/>
    <property type="evidence" value="ECO:0007669"/>
    <property type="project" value="UniProtKB-SubCell"/>
</dbReference>
<proteinExistence type="inferred from homology"/>
<dbReference type="Proteomes" id="UP001152795">
    <property type="component" value="Unassembled WGS sequence"/>
</dbReference>
<evidence type="ECO:0000256" key="5">
    <source>
        <dbReference type="ARBA" id="ARBA00022989"/>
    </source>
</evidence>
<keyword evidence="9" id="KW-1185">Reference proteome</keyword>
<dbReference type="Pfam" id="PF09815">
    <property type="entry name" value="XK-related"/>
    <property type="match status" value="1"/>
</dbReference>
<evidence type="ECO:0000313" key="8">
    <source>
        <dbReference type="EMBL" id="CAB4030712.1"/>
    </source>
</evidence>
<gene>
    <name evidence="8" type="ORF">PACLA_8A012529</name>
</gene>
<evidence type="ECO:0000256" key="3">
    <source>
        <dbReference type="ARBA" id="ARBA00022475"/>
    </source>
</evidence>
<evidence type="ECO:0000256" key="7">
    <source>
        <dbReference type="RuleBase" id="RU910716"/>
    </source>
</evidence>
<feature type="transmembrane region" description="Helical" evidence="7">
    <location>
        <begin position="217"/>
        <end position="245"/>
    </location>
</feature>
<evidence type="ECO:0000256" key="2">
    <source>
        <dbReference type="ARBA" id="ARBA00008789"/>
    </source>
</evidence>
<feature type="transmembrane region" description="Helical" evidence="7">
    <location>
        <begin position="60"/>
        <end position="80"/>
    </location>
</feature>
<keyword evidence="3" id="KW-1003">Cell membrane</keyword>
<dbReference type="OrthoDB" id="5955564at2759"/>